<comment type="subcellular location">
    <subcellularLocation>
        <location evidence="1">Nucleus</location>
    </subcellularLocation>
</comment>
<keyword evidence="8" id="KW-0010">Activator</keyword>
<name>A0A167VAU8_9EURO</name>
<evidence type="ECO:0000256" key="11">
    <source>
        <dbReference type="PROSITE-ProRule" id="PRU00042"/>
    </source>
</evidence>
<dbReference type="GO" id="GO:0008270">
    <property type="term" value="F:zinc ion binding"/>
    <property type="evidence" value="ECO:0007669"/>
    <property type="project" value="UniProtKB-KW"/>
</dbReference>
<dbReference type="PROSITE" id="PS50157">
    <property type="entry name" value="ZINC_FINGER_C2H2_2"/>
    <property type="match status" value="4"/>
</dbReference>
<accession>A0A167VAU8</accession>
<keyword evidence="3" id="KW-0677">Repeat</keyword>
<dbReference type="GO" id="GO:0000981">
    <property type="term" value="F:DNA-binding transcription factor activity, RNA polymerase II-specific"/>
    <property type="evidence" value="ECO:0007669"/>
    <property type="project" value="UniProtKB-ARBA"/>
</dbReference>
<feature type="domain" description="C2H2-type" evidence="12">
    <location>
        <begin position="239"/>
        <end position="268"/>
    </location>
</feature>
<dbReference type="PANTHER" id="PTHR14003">
    <property type="entry name" value="TRANSCRIPTIONAL REPRESSOR PROTEIN YY"/>
    <property type="match status" value="1"/>
</dbReference>
<keyword evidence="5" id="KW-0862">Zinc</keyword>
<evidence type="ECO:0000313" key="14">
    <source>
        <dbReference type="Proteomes" id="UP000242877"/>
    </source>
</evidence>
<dbReference type="AlphaFoldDB" id="A0A167VAU8"/>
<keyword evidence="7" id="KW-0238">DNA-binding</keyword>
<dbReference type="EMBL" id="AZGZ01000036">
    <property type="protein sequence ID" value="KZZ87277.1"/>
    <property type="molecule type" value="Genomic_DNA"/>
</dbReference>
<evidence type="ECO:0000256" key="2">
    <source>
        <dbReference type="ARBA" id="ARBA00022723"/>
    </source>
</evidence>
<dbReference type="GO" id="GO:0000978">
    <property type="term" value="F:RNA polymerase II cis-regulatory region sequence-specific DNA binding"/>
    <property type="evidence" value="ECO:0007669"/>
    <property type="project" value="TreeGrafter"/>
</dbReference>
<keyword evidence="14" id="KW-1185">Reference proteome</keyword>
<keyword evidence="2" id="KW-0479">Metal-binding</keyword>
<dbReference type="FunFam" id="3.30.160.60:FF:000104">
    <property type="entry name" value="Transcriptional repressor protein YY1"/>
    <property type="match status" value="1"/>
</dbReference>
<dbReference type="PROSITE" id="PS00028">
    <property type="entry name" value="ZINC_FINGER_C2H2_1"/>
    <property type="match status" value="4"/>
</dbReference>
<reference evidence="13 14" key="1">
    <citation type="journal article" date="2016" name="Genome Biol. Evol.">
        <title>Divergent and convergent evolution of fungal pathogenicity.</title>
        <authorList>
            <person name="Shang Y."/>
            <person name="Xiao G."/>
            <person name="Zheng P."/>
            <person name="Cen K."/>
            <person name="Zhan S."/>
            <person name="Wang C."/>
        </authorList>
    </citation>
    <scope>NUCLEOTIDE SEQUENCE [LARGE SCALE GENOMIC DNA]</scope>
    <source>
        <strain evidence="13 14">ARSEF 7405</strain>
    </source>
</reference>
<evidence type="ECO:0000256" key="8">
    <source>
        <dbReference type="ARBA" id="ARBA00023159"/>
    </source>
</evidence>
<organism evidence="13 14">
    <name type="scientific">Ascosphaera apis ARSEF 7405</name>
    <dbReference type="NCBI Taxonomy" id="392613"/>
    <lineage>
        <taxon>Eukaryota</taxon>
        <taxon>Fungi</taxon>
        <taxon>Dikarya</taxon>
        <taxon>Ascomycota</taxon>
        <taxon>Pezizomycotina</taxon>
        <taxon>Eurotiomycetes</taxon>
        <taxon>Eurotiomycetidae</taxon>
        <taxon>Onygenales</taxon>
        <taxon>Ascosphaeraceae</taxon>
        <taxon>Ascosphaera</taxon>
    </lineage>
</organism>
<evidence type="ECO:0000256" key="3">
    <source>
        <dbReference type="ARBA" id="ARBA00022737"/>
    </source>
</evidence>
<evidence type="ECO:0000256" key="7">
    <source>
        <dbReference type="ARBA" id="ARBA00023125"/>
    </source>
</evidence>
<dbReference type="GO" id="GO:0000785">
    <property type="term" value="C:chromatin"/>
    <property type="evidence" value="ECO:0007669"/>
    <property type="project" value="TreeGrafter"/>
</dbReference>
<dbReference type="Gene3D" id="3.30.160.60">
    <property type="entry name" value="Classic Zinc Finger"/>
    <property type="match status" value="4"/>
</dbReference>
<feature type="domain" description="C2H2-type" evidence="12">
    <location>
        <begin position="299"/>
        <end position="326"/>
    </location>
</feature>
<evidence type="ECO:0000256" key="4">
    <source>
        <dbReference type="ARBA" id="ARBA00022771"/>
    </source>
</evidence>
<keyword evidence="6" id="KW-0805">Transcription regulation</keyword>
<keyword evidence="9" id="KW-0804">Transcription</keyword>
<dbReference type="PANTHER" id="PTHR14003:SF24">
    <property type="entry name" value="ZINC FINGER PROTEIN 410"/>
    <property type="match status" value="1"/>
</dbReference>
<evidence type="ECO:0000259" key="12">
    <source>
        <dbReference type="PROSITE" id="PS50157"/>
    </source>
</evidence>
<dbReference type="Proteomes" id="UP000242877">
    <property type="component" value="Unassembled WGS sequence"/>
</dbReference>
<evidence type="ECO:0000256" key="9">
    <source>
        <dbReference type="ARBA" id="ARBA00023163"/>
    </source>
</evidence>
<dbReference type="GO" id="GO:0005667">
    <property type="term" value="C:transcription regulator complex"/>
    <property type="evidence" value="ECO:0007669"/>
    <property type="project" value="TreeGrafter"/>
</dbReference>
<sequence>MDAQVPLYGFQNQELKMNSHRMMAPLPGPGQNMAYYGNGVTYTTALQSPYALHPMLSHQPQYHQGGFFPSVTPHMQRLSPQHTHVSLPQEHHQLPVQAHHHVPDTRFDKTAVPNLITTPPPEPMPQAAMCTMAGPQEPTTATTTTAAAATVTTTTTGTTTAATAAPVLRPEVTFSTEVDTLMKAIQAKPTLSEAEENQMIALQNMGNDSQTWPQSVYASPPGDADRAIAQPNSKSRRKYQCTLPGCGKAFYQKTHLDIHMRAHTGDKPFLCKEPGCGQRFSQLGNLKTHQRRHTGEKPFPCDICHKRFAQRGNVRAHRITHQRAKPYICRLDDCGKPFTQLGNLKSHQNKFHAQTLRELTMKFANITDTQHMSPQDKALWQYFAGLYKNSNKGIKGRGKDRRVSTVRRCCTSSSSSMSVASAEDDVHAQNELYMNATQSRR</sequence>
<dbReference type="FunFam" id="3.30.160.60:FF:001289">
    <property type="entry name" value="Zinc finger protein 574"/>
    <property type="match status" value="1"/>
</dbReference>
<dbReference type="InterPro" id="IPR036236">
    <property type="entry name" value="Znf_C2H2_sf"/>
</dbReference>
<dbReference type="VEuPathDB" id="FungiDB:AAP_05801"/>
<dbReference type="SMART" id="SM00355">
    <property type="entry name" value="ZnF_C2H2"/>
    <property type="match status" value="4"/>
</dbReference>
<dbReference type="OrthoDB" id="427030at2759"/>
<keyword evidence="4 11" id="KW-0863">Zinc-finger</keyword>
<dbReference type="FunFam" id="3.30.160.60:FF:000125">
    <property type="entry name" value="Putative zinc finger protein 143"/>
    <property type="match status" value="1"/>
</dbReference>
<dbReference type="SUPFAM" id="SSF57667">
    <property type="entry name" value="beta-beta-alpha zinc fingers"/>
    <property type="match status" value="2"/>
</dbReference>
<gene>
    <name evidence="13" type="ORF">AAP_05801</name>
</gene>
<dbReference type="GO" id="GO:0005634">
    <property type="term" value="C:nucleus"/>
    <property type="evidence" value="ECO:0007669"/>
    <property type="project" value="UniProtKB-SubCell"/>
</dbReference>
<proteinExistence type="predicted"/>
<feature type="domain" description="C2H2-type" evidence="12">
    <location>
        <begin position="327"/>
        <end position="353"/>
    </location>
</feature>
<evidence type="ECO:0000256" key="6">
    <source>
        <dbReference type="ARBA" id="ARBA00023015"/>
    </source>
</evidence>
<evidence type="ECO:0000256" key="1">
    <source>
        <dbReference type="ARBA" id="ARBA00004123"/>
    </source>
</evidence>
<dbReference type="Pfam" id="PF00096">
    <property type="entry name" value="zf-C2H2"/>
    <property type="match status" value="4"/>
</dbReference>
<evidence type="ECO:0000256" key="10">
    <source>
        <dbReference type="ARBA" id="ARBA00023242"/>
    </source>
</evidence>
<evidence type="ECO:0000256" key="5">
    <source>
        <dbReference type="ARBA" id="ARBA00022833"/>
    </source>
</evidence>
<protein>
    <submittedName>
        <fullName evidence="13">Asparagine-rich zinc-finger protein</fullName>
    </submittedName>
</protein>
<keyword evidence="10" id="KW-0539">Nucleus</keyword>
<comment type="caution">
    <text evidence="13">The sequence shown here is derived from an EMBL/GenBank/DDBJ whole genome shotgun (WGS) entry which is preliminary data.</text>
</comment>
<dbReference type="InterPro" id="IPR013087">
    <property type="entry name" value="Znf_C2H2_type"/>
</dbReference>
<evidence type="ECO:0000313" key="13">
    <source>
        <dbReference type="EMBL" id="KZZ87277.1"/>
    </source>
</evidence>
<feature type="domain" description="C2H2-type" evidence="12">
    <location>
        <begin position="269"/>
        <end position="298"/>
    </location>
</feature>